<dbReference type="EMBL" id="JALJZS010000002">
    <property type="protein sequence ID" value="MCP2000242.1"/>
    <property type="molecule type" value="Genomic_DNA"/>
</dbReference>
<protein>
    <submittedName>
        <fullName evidence="1">Uncharacterized protein</fullName>
    </submittedName>
</protein>
<evidence type="ECO:0000313" key="2">
    <source>
        <dbReference type="Proteomes" id="UP001205486"/>
    </source>
</evidence>
<dbReference type="Proteomes" id="UP001205486">
    <property type="component" value="Unassembled WGS sequence"/>
</dbReference>
<evidence type="ECO:0000313" key="1">
    <source>
        <dbReference type="EMBL" id="MCP2000242.1"/>
    </source>
</evidence>
<sequence length="55" mass="6122">MRTTTERKDGGPLRTGKNIKRGRSPKGFKPDVAAGSIQKPERGHIRLHRVGIFVI</sequence>
<comment type="caution">
    <text evidence="1">The sequence shown here is derived from an EMBL/GenBank/DDBJ whole genome shotgun (WGS) entry which is preliminary data.</text>
</comment>
<reference evidence="1" key="1">
    <citation type="submission" date="2022-03" db="EMBL/GenBank/DDBJ databases">
        <title>Interactions between chemoautotrophic and heterotrophic bacteria.</title>
        <authorList>
            <person name="Santoro A."/>
        </authorList>
    </citation>
    <scope>NUCLEOTIDE SEQUENCE</scope>
    <source>
        <strain evidence="1">Nb-106</strain>
    </source>
</reference>
<organism evidence="1 2">
    <name type="scientific">Nitrobacter winogradskyi</name>
    <name type="common">Nitrobacter agilis</name>
    <dbReference type="NCBI Taxonomy" id="913"/>
    <lineage>
        <taxon>Bacteria</taxon>
        <taxon>Pseudomonadati</taxon>
        <taxon>Pseudomonadota</taxon>
        <taxon>Alphaproteobacteria</taxon>
        <taxon>Hyphomicrobiales</taxon>
        <taxon>Nitrobacteraceae</taxon>
        <taxon>Nitrobacter</taxon>
    </lineage>
</organism>
<proteinExistence type="predicted"/>
<accession>A0ACC6AL12</accession>
<keyword evidence="2" id="KW-1185">Reference proteome</keyword>
<gene>
    <name evidence="1" type="ORF">J2S34_002690</name>
</gene>
<name>A0ACC6AL12_NITWI</name>